<name>A0A1I2U6V1_9ACTN</name>
<reference evidence="1 2" key="1">
    <citation type="submission" date="2016-10" db="EMBL/GenBank/DDBJ databases">
        <authorList>
            <person name="de Groot N.N."/>
        </authorList>
    </citation>
    <scope>NUCLEOTIDE SEQUENCE [LARGE SCALE GENOMIC DNA]</scope>
    <source>
        <strain evidence="1 2">OK461</strain>
    </source>
</reference>
<protein>
    <submittedName>
        <fullName evidence="1">Uncharacterized protein</fullName>
    </submittedName>
</protein>
<dbReference type="Proteomes" id="UP000181942">
    <property type="component" value="Unassembled WGS sequence"/>
</dbReference>
<accession>A0A1I2U6V1</accession>
<evidence type="ECO:0000313" key="2">
    <source>
        <dbReference type="Proteomes" id="UP000181942"/>
    </source>
</evidence>
<dbReference type="AlphaFoldDB" id="A0A1I2U6V1"/>
<proteinExistence type="predicted"/>
<gene>
    <name evidence="1" type="ORF">SAMN02787118_12715</name>
</gene>
<organism evidence="1 2">
    <name type="scientific">Streptomyces mirabilis</name>
    <dbReference type="NCBI Taxonomy" id="68239"/>
    <lineage>
        <taxon>Bacteria</taxon>
        <taxon>Bacillati</taxon>
        <taxon>Actinomycetota</taxon>
        <taxon>Actinomycetes</taxon>
        <taxon>Kitasatosporales</taxon>
        <taxon>Streptomycetaceae</taxon>
        <taxon>Streptomyces</taxon>
    </lineage>
</organism>
<evidence type="ECO:0000313" key="1">
    <source>
        <dbReference type="EMBL" id="SFG72862.1"/>
    </source>
</evidence>
<dbReference type="EMBL" id="FONR01000027">
    <property type="protein sequence ID" value="SFG72862.1"/>
    <property type="molecule type" value="Genomic_DNA"/>
</dbReference>
<sequence length="49" mass="5068">MPGRLMAYAVETADTSLGSGPSPSAAVAAVTILVTRIEDENVRHRIATA</sequence>